<comment type="caution">
    <text evidence="2">The sequence shown here is derived from an EMBL/GenBank/DDBJ whole genome shotgun (WGS) entry which is preliminary data.</text>
</comment>
<reference evidence="2" key="1">
    <citation type="submission" date="2019-08" db="EMBL/GenBank/DDBJ databases">
        <authorList>
            <person name="Kucharzyk K."/>
            <person name="Murdoch R.W."/>
            <person name="Higgins S."/>
            <person name="Loffler F."/>
        </authorList>
    </citation>
    <scope>NUCLEOTIDE SEQUENCE</scope>
</reference>
<protein>
    <submittedName>
        <fullName evidence="2">Uncharacterized protein</fullName>
    </submittedName>
</protein>
<organism evidence="2">
    <name type="scientific">bioreactor metagenome</name>
    <dbReference type="NCBI Taxonomy" id="1076179"/>
    <lineage>
        <taxon>unclassified sequences</taxon>
        <taxon>metagenomes</taxon>
        <taxon>ecological metagenomes</taxon>
    </lineage>
</organism>
<accession>A0A644WUI9</accession>
<evidence type="ECO:0000313" key="2">
    <source>
        <dbReference type="EMBL" id="MPM07586.1"/>
    </source>
</evidence>
<feature type="region of interest" description="Disordered" evidence="1">
    <location>
        <begin position="391"/>
        <end position="418"/>
    </location>
</feature>
<gene>
    <name evidence="2" type="ORF">SDC9_53892</name>
</gene>
<evidence type="ECO:0000256" key="1">
    <source>
        <dbReference type="SAM" id="MobiDB-lite"/>
    </source>
</evidence>
<feature type="region of interest" description="Disordered" evidence="1">
    <location>
        <begin position="331"/>
        <end position="351"/>
    </location>
</feature>
<sequence>MAVEEKVHDMDRGVEIGKLYLSFLPLHGFPVHLHRQRRGNAEILPDFHGVAPDGAVRLLDEKKFAVDPPLAELVGKHPVPRERLSRFLFAGHHEFPRLVVVNKPPDNLRRGPGAASDIHVRSFHKPRLRPFVIFGRCGGEEGNSRENHKDCRGDPGRSFHDSVLLSAGSFPAPFPPVLFPRRAHFHLDRTSVGDEPEAVDLFHVDHPGIVRAAAPQVELQPLGVTFHRPFDHQFVVVRVHGVSVFRYGSPGVAPEDMGGLRALHPVGEEFHGGPSVPVGPFVHGEGEHFPPFRPGGPVHVGKDAVEKKLRRSFRSGSLLPVARLELEGRSGESPFALHGPGRGQEKDRQAADPAQISFHLRIPPFRDRRQNATIPCRLRLRRLRRRIPGRPFRCLPGRKRTRTSPLMRAGCSSPPTTGRCVRELPQTVR</sequence>
<name>A0A644WUI9_9ZZZZ</name>
<dbReference type="EMBL" id="VSSQ01001353">
    <property type="protein sequence ID" value="MPM07586.1"/>
    <property type="molecule type" value="Genomic_DNA"/>
</dbReference>
<dbReference type="AlphaFoldDB" id="A0A644WUI9"/>
<proteinExistence type="predicted"/>